<accession>A0AA49X912</accession>
<proteinExistence type="predicted"/>
<organism evidence="1">
    <name type="scientific">Firmicutes phage HS18</name>
    <dbReference type="NCBI Taxonomy" id="3056396"/>
    <lineage>
        <taxon>Viruses</taxon>
    </lineage>
</organism>
<evidence type="ECO:0000313" key="1">
    <source>
        <dbReference type="EMBL" id="WLJ26372.1"/>
    </source>
</evidence>
<protein>
    <submittedName>
        <fullName evidence="1">Tail assembly chaperone protein</fullName>
    </submittedName>
</protein>
<name>A0AA49X912_9VIRU</name>
<sequence>MLKTIKIDGKAVDFKITASFPIRFENQFNYDILQALLPTVAEVFEGVQNATTKEDEVTAVLNNLMSLKLTDIQKLVWVFAQTADKDIPEIVDWYDSFEEFPMFDVLKELVPCVISSLITKKKLQTITKKKES</sequence>
<dbReference type="EMBL" id="OQ890326">
    <property type="protein sequence ID" value="WLJ26372.1"/>
    <property type="molecule type" value="Genomic_DNA"/>
</dbReference>
<reference evidence="1" key="1">
    <citation type="submission" date="2023-04" db="EMBL/GenBank/DDBJ databases">
        <title>The human skin virome in hidradenitis suppurativa patients.</title>
        <authorList>
            <person name="Jansen D."/>
        </authorList>
    </citation>
    <scope>NUCLEOTIDE SEQUENCE</scope>
    <source>
        <strain evidence="1">VC4_HSPhageC</strain>
    </source>
</reference>